<evidence type="ECO:0000313" key="5">
    <source>
        <dbReference type="Proteomes" id="UP000663881"/>
    </source>
</evidence>
<dbReference type="CDD" id="cd00033">
    <property type="entry name" value="CCP"/>
    <property type="match status" value="1"/>
</dbReference>
<dbReference type="SMART" id="SM00032">
    <property type="entry name" value="CCP"/>
    <property type="match status" value="1"/>
</dbReference>
<accession>A0A820LT53</accession>
<dbReference type="InterPro" id="IPR000436">
    <property type="entry name" value="Sushi_SCR_CCP_dom"/>
</dbReference>
<dbReference type="Proteomes" id="UP000663881">
    <property type="component" value="Unassembled WGS sequence"/>
</dbReference>
<dbReference type="EMBL" id="CAJOAY010022969">
    <property type="protein sequence ID" value="CAF4362357.1"/>
    <property type="molecule type" value="Genomic_DNA"/>
</dbReference>
<proteinExistence type="predicted"/>
<protein>
    <recommendedName>
        <fullName evidence="3">Sushi domain-containing protein</fullName>
    </recommendedName>
</protein>
<dbReference type="PROSITE" id="PS50923">
    <property type="entry name" value="SUSHI"/>
    <property type="match status" value="1"/>
</dbReference>
<evidence type="ECO:0000256" key="2">
    <source>
        <dbReference type="PROSITE-ProRule" id="PRU00302"/>
    </source>
</evidence>
<name>A0A820LT53_9BILA</name>
<comment type="caution">
    <text evidence="4">The sequence shown here is derived from an EMBL/GenBank/DDBJ whole genome shotgun (WGS) entry which is preliminary data.</text>
</comment>
<evidence type="ECO:0000256" key="1">
    <source>
        <dbReference type="ARBA" id="ARBA00023157"/>
    </source>
</evidence>
<dbReference type="Gene3D" id="2.10.70.10">
    <property type="entry name" value="Complement Module, domain 1"/>
    <property type="match status" value="1"/>
</dbReference>
<evidence type="ECO:0000313" key="4">
    <source>
        <dbReference type="EMBL" id="CAF4362357.1"/>
    </source>
</evidence>
<keyword evidence="1" id="KW-1015">Disulfide bond</keyword>
<organism evidence="4 5">
    <name type="scientific">Adineta steineri</name>
    <dbReference type="NCBI Taxonomy" id="433720"/>
    <lineage>
        <taxon>Eukaryota</taxon>
        <taxon>Metazoa</taxon>
        <taxon>Spiralia</taxon>
        <taxon>Gnathifera</taxon>
        <taxon>Rotifera</taxon>
        <taxon>Eurotatoria</taxon>
        <taxon>Bdelloidea</taxon>
        <taxon>Adinetida</taxon>
        <taxon>Adinetidae</taxon>
        <taxon>Adineta</taxon>
    </lineage>
</organism>
<dbReference type="Pfam" id="PF00084">
    <property type="entry name" value="Sushi"/>
    <property type="match status" value="1"/>
</dbReference>
<sequence length="80" mass="9377">MCDYTKLYLPSRSRITRMNFKFSENNRQFHMVGSNLEYTCEEGYRLNDGTTSLIVECLSSGLWSSLPVCEYVYQNTQTVR</sequence>
<keyword evidence="2" id="KW-0768">Sushi</keyword>
<dbReference type="AlphaFoldDB" id="A0A820LT53"/>
<comment type="caution">
    <text evidence="2">Lacks conserved residue(s) required for the propagation of feature annotation.</text>
</comment>
<dbReference type="InterPro" id="IPR035976">
    <property type="entry name" value="Sushi/SCR/CCP_sf"/>
</dbReference>
<reference evidence="4" key="1">
    <citation type="submission" date="2021-02" db="EMBL/GenBank/DDBJ databases">
        <authorList>
            <person name="Nowell W R."/>
        </authorList>
    </citation>
    <scope>NUCLEOTIDE SEQUENCE</scope>
</reference>
<feature type="non-terminal residue" evidence="4">
    <location>
        <position position="1"/>
    </location>
</feature>
<feature type="domain" description="Sushi" evidence="3">
    <location>
        <begin position="1"/>
        <end position="71"/>
    </location>
</feature>
<gene>
    <name evidence="4" type="ORF">OKA104_LOCUS49395</name>
</gene>
<evidence type="ECO:0000259" key="3">
    <source>
        <dbReference type="PROSITE" id="PS50923"/>
    </source>
</evidence>
<dbReference type="SUPFAM" id="SSF57535">
    <property type="entry name" value="Complement control module/SCR domain"/>
    <property type="match status" value="1"/>
</dbReference>